<feature type="region of interest" description="Disordered" evidence="1">
    <location>
        <begin position="216"/>
        <end position="241"/>
    </location>
</feature>
<dbReference type="InterPro" id="IPR018764">
    <property type="entry name" value="RskA_C"/>
</dbReference>
<dbReference type="InterPro" id="IPR051474">
    <property type="entry name" value="Anti-sigma-K/W_factor"/>
</dbReference>
<keyword evidence="5" id="KW-1185">Reference proteome</keyword>
<dbReference type="RefSeq" id="WP_374840056.1">
    <property type="nucleotide sequence ID" value="NZ_JBHEEW010000012.1"/>
</dbReference>
<keyword evidence="2" id="KW-0472">Membrane</keyword>
<evidence type="ECO:0000313" key="4">
    <source>
        <dbReference type="EMBL" id="MFD1329300.1"/>
    </source>
</evidence>
<keyword evidence="2" id="KW-0812">Transmembrane</keyword>
<feature type="compositionally biased region" description="Low complexity" evidence="1">
    <location>
        <begin position="218"/>
        <end position="235"/>
    </location>
</feature>
<comment type="caution">
    <text evidence="4">The sequence shown here is derived from an EMBL/GenBank/DDBJ whole genome shotgun (WGS) entry which is preliminary data.</text>
</comment>
<dbReference type="Proteomes" id="UP001597173">
    <property type="component" value="Unassembled WGS sequence"/>
</dbReference>
<dbReference type="Pfam" id="PF10099">
    <property type="entry name" value="RskA_C"/>
    <property type="match status" value="1"/>
</dbReference>
<feature type="transmembrane region" description="Helical" evidence="2">
    <location>
        <begin position="100"/>
        <end position="121"/>
    </location>
</feature>
<name>A0ABW3YZE3_MYCRA</name>
<feature type="domain" description="Anti-sigma K factor RskA C-terminal" evidence="3">
    <location>
        <begin position="108"/>
        <end position="230"/>
    </location>
</feature>
<protein>
    <submittedName>
        <fullName evidence="4">Anti-sigma factor domain-containing protein</fullName>
    </submittedName>
</protein>
<organism evidence="4 5">
    <name type="scientific">Mycoplana ramosa</name>
    <name type="common">Mycoplana bullata</name>
    <dbReference type="NCBI Taxonomy" id="40837"/>
    <lineage>
        <taxon>Bacteria</taxon>
        <taxon>Pseudomonadati</taxon>
        <taxon>Pseudomonadota</taxon>
        <taxon>Alphaproteobacteria</taxon>
        <taxon>Hyphomicrobiales</taxon>
        <taxon>Rhizobiaceae</taxon>
        <taxon>Mycoplana</taxon>
    </lineage>
</organism>
<evidence type="ECO:0000256" key="1">
    <source>
        <dbReference type="SAM" id="MobiDB-lite"/>
    </source>
</evidence>
<evidence type="ECO:0000256" key="2">
    <source>
        <dbReference type="SAM" id="Phobius"/>
    </source>
</evidence>
<sequence>MTSSDQNNRDPRRDEVIAGEYVLGVLSAEDRRKVEDRLRNDRVFAAMVNRWEENLSAINQELETVTPPARVYAAVEHELFASPARQAGMSVSGTIWSSLVFWRTAALASLAAVATFVIAWSEILTPSPTKRPVAELSGKDSPIALVAHYDEASGTLSLAPTATAQDGAKSLELWLVQEGRSPVSLGILPQSGEGSLSVPSAMRSRLTRDVQLAVSVEPSGGSPTGAATGPAIASGKIQPFR</sequence>
<reference evidence="5" key="1">
    <citation type="journal article" date="2019" name="Int. J. Syst. Evol. Microbiol.">
        <title>The Global Catalogue of Microorganisms (GCM) 10K type strain sequencing project: providing services to taxonomists for standard genome sequencing and annotation.</title>
        <authorList>
            <consortium name="The Broad Institute Genomics Platform"/>
            <consortium name="The Broad Institute Genome Sequencing Center for Infectious Disease"/>
            <person name="Wu L."/>
            <person name="Ma J."/>
        </authorList>
    </citation>
    <scope>NUCLEOTIDE SEQUENCE [LARGE SCALE GENOMIC DNA]</scope>
    <source>
        <strain evidence="5">CCUG 55609</strain>
    </source>
</reference>
<dbReference type="PANTHER" id="PTHR37461">
    <property type="entry name" value="ANTI-SIGMA-K FACTOR RSKA"/>
    <property type="match status" value="1"/>
</dbReference>
<dbReference type="PANTHER" id="PTHR37461:SF1">
    <property type="entry name" value="ANTI-SIGMA-K FACTOR RSKA"/>
    <property type="match status" value="1"/>
</dbReference>
<gene>
    <name evidence="4" type="ORF">ACFQ33_15530</name>
</gene>
<evidence type="ECO:0000313" key="5">
    <source>
        <dbReference type="Proteomes" id="UP001597173"/>
    </source>
</evidence>
<keyword evidence="2" id="KW-1133">Transmembrane helix</keyword>
<dbReference type="EMBL" id="JBHTNF010000010">
    <property type="protein sequence ID" value="MFD1329300.1"/>
    <property type="molecule type" value="Genomic_DNA"/>
</dbReference>
<proteinExistence type="predicted"/>
<accession>A0ABW3YZE3</accession>
<evidence type="ECO:0000259" key="3">
    <source>
        <dbReference type="Pfam" id="PF10099"/>
    </source>
</evidence>